<comment type="caution">
    <text evidence="2">The sequence shown here is derived from an EMBL/GenBank/DDBJ whole genome shotgun (WGS) entry which is preliminary data.</text>
</comment>
<dbReference type="Proteomes" id="UP000540989">
    <property type="component" value="Unassembled WGS sequence"/>
</dbReference>
<dbReference type="SUPFAM" id="SSF48452">
    <property type="entry name" value="TPR-like"/>
    <property type="match status" value="1"/>
</dbReference>
<dbReference type="PANTHER" id="PTHR19959">
    <property type="entry name" value="KINESIN LIGHT CHAIN"/>
    <property type="match status" value="1"/>
</dbReference>
<dbReference type="AlphaFoldDB" id="A0A7W7ZCQ4"/>
<protein>
    <submittedName>
        <fullName evidence="2">Tetratricopeptide (TPR) repeat protein</fullName>
    </submittedName>
</protein>
<evidence type="ECO:0000313" key="3">
    <source>
        <dbReference type="Proteomes" id="UP000540989"/>
    </source>
</evidence>
<evidence type="ECO:0000259" key="1">
    <source>
        <dbReference type="Pfam" id="PF12862"/>
    </source>
</evidence>
<dbReference type="InterPro" id="IPR027417">
    <property type="entry name" value="P-loop_NTPase"/>
</dbReference>
<dbReference type="Gene3D" id="1.25.40.10">
    <property type="entry name" value="Tetratricopeptide repeat domain"/>
    <property type="match status" value="2"/>
</dbReference>
<dbReference type="InterPro" id="IPR011990">
    <property type="entry name" value="TPR-like_helical_dom_sf"/>
</dbReference>
<gene>
    <name evidence="2" type="ORF">HDF16_002134</name>
</gene>
<dbReference type="PANTHER" id="PTHR19959:SF119">
    <property type="entry name" value="FUNGAL LIPASE-LIKE DOMAIN-CONTAINING PROTEIN"/>
    <property type="match status" value="1"/>
</dbReference>
<dbReference type="EMBL" id="JACHIP010000003">
    <property type="protein sequence ID" value="MBB5057428.1"/>
    <property type="molecule type" value="Genomic_DNA"/>
</dbReference>
<keyword evidence="3" id="KW-1185">Reference proteome</keyword>
<accession>A0A7W7ZCQ4</accession>
<dbReference type="Pfam" id="PF12862">
    <property type="entry name" value="ANAPC5"/>
    <property type="match status" value="3"/>
</dbReference>
<dbReference type="SUPFAM" id="SSF52540">
    <property type="entry name" value="P-loop containing nucleoside triphosphate hydrolases"/>
    <property type="match status" value="1"/>
</dbReference>
<name>A0A7W7ZCQ4_9BACT</name>
<feature type="domain" description="Anaphase-promoting complex subunit 5" evidence="1">
    <location>
        <begin position="675"/>
        <end position="713"/>
    </location>
</feature>
<dbReference type="InterPro" id="IPR026000">
    <property type="entry name" value="Apc5_dom"/>
</dbReference>
<dbReference type="RefSeq" id="WP_184216353.1">
    <property type="nucleotide sequence ID" value="NZ_JACHIP010000003.1"/>
</dbReference>
<sequence>MSTRFASPQGNHNIIVQAYGDGINISVGMPHLTLVPYQNRIRSDPQRDIQILDPVFRAVPLVGRDSDLNFLLNWLGTGETGDIKVTAMIGQGGAGKTRLGLELLEKASDGWDAGILTDDEARNFVQQQNLSAWGWRRPTLILVDYAAALALTIAAWLRGLVDHAPPKHPLRILLLERHADLEGGWYNSLFDTSRQPARVVDLFSPLEPRKLAPLDVTSQRWSVLASGLEAATRLKPGKPVPKLPQTGTDSWFDKRLADPQWADPLLLLMAAIVAFDTGLPSALSLSRPDLAKELAKKEERRLRHSFDDRNPQSKQDADFLVHLYACVTLCGGLDHHRLLDLAEQECGALHVICSGGPGSIVTILERLTGGAAAVPTITPDLLAEAFWLSVLARQGSAAAVETVTRLLPLATQTLADMLVRSATDYTHTGEKLPLAALTAIAEDPDADFALLSELARALPKDTLALRAFAFKLIGKLVKRPRESADAASDPAYVNHLFDYSHRQSSIGDRAGALVSITEAVDIYRRLALVNLNHSRPDLARSLHNLSNRQSEIGDPAGALASITEAVNIYRDLAFTNPNRFRPDLASSLNNLSNQQSEVDDRSGALRSITEAINISRNLVSVNPDRFLPDLARALNNLSNRQSEIGDPAGALVSITEAVNIYRDLASTNPDRFRPGLAVSLMNLSKQQSEMDDRAGALDSITEAVATHRELAPTNPDRFITDLAWSLSFQGNHLAAVDRLREALDSTSESLGILAPYYTRYPNSFSRFAPAAVNDYLFCSQELNLEPDEKLLLPYRALIEQYNLRTREGATE</sequence>
<organism evidence="2 3">
    <name type="scientific">Granulicella aggregans</name>
    <dbReference type="NCBI Taxonomy" id="474949"/>
    <lineage>
        <taxon>Bacteria</taxon>
        <taxon>Pseudomonadati</taxon>
        <taxon>Acidobacteriota</taxon>
        <taxon>Terriglobia</taxon>
        <taxon>Terriglobales</taxon>
        <taxon>Acidobacteriaceae</taxon>
        <taxon>Granulicella</taxon>
    </lineage>
</organism>
<feature type="domain" description="Anaphase-promoting complex subunit 5" evidence="1">
    <location>
        <begin position="585"/>
        <end position="617"/>
    </location>
</feature>
<feature type="domain" description="Anaphase-promoting complex subunit 5" evidence="1">
    <location>
        <begin position="524"/>
        <end position="571"/>
    </location>
</feature>
<reference evidence="2 3" key="1">
    <citation type="submission" date="2020-08" db="EMBL/GenBank/DDBJ databases">
        <title>Genomic Encyclopedia of Type Strains, Phase IV (KMG-V): Genome sequencing to study the core and pangenomes of soil and plant-associated prokaryotes.</title>
        <authorList>
            <person name="Whitman W."/>
        </authorList>
    </citation>
    <scope>NUCLEOTIDE SEQUENCE [LARGE SCALE GENOMIC DNA]</scope>
    <source>
        <strain evidence="2 3">M8UP14</strain>
    </source>
</reference>
<evidence type="ECO:0000313" key="2">
    <source>
        <dbReference type="EMBL" id="MBB5057428.1"/>
    </source>
</evidence>
<proteinExistence type="predicted"/>